<feature type="transmembrane region" description="Helical" evidence="12">
    <location>
        <begin position="138"/>
        <end position="162"/>
    </location>
</feature>
<evidence type="ECO:0000256" key="6">
    <source>
        <dbReference type="ARBA" id="ARBA00022741"/>
    </source>
</evidence>
<dbReference type="InterPro" id="IPR050736">
    <property type="entry name" value="Sensor_HK_Regulatory"/>
</dbReference>
<gene>
    <name evidence="14" type="ORF">E2980_18600</name>
</gene>
<evidence type="ECO:0000256" key="10">
    <source>
        <dbReference type="ARBA" id="ARBA00074306"/>
    </source>
</evidence>
<sequence length="466" mass="52376">MGIIKAFLVNIGILITFAYLINTAYNLIFPNLSKSAKYGLSVIIFILAGWLTMFFSFNVGDTSKFDLRVVPLIFGLMVYSHPLTLFLIGLSIGLLRLTFGLEPAAWIGLLNLTLLGALAALICVWFKKRMEFNYLTKAVIAVLGINFFNMVNIAVFGIIPMHQYLSEIAPVTFPTGVILSFFFLFMIRDFQQNQARMEELSLANRLLRLRTQDLNQTKEELEKKAEQLEAASSYKSEFLANMSHELKTPLNSIMLLSEMQMEQDTEDEDRVRYAKMIHQSGGELLGLVNDILDLSKVEAGKLDVSLQPIDLNDVLRLMEEQFQPLADSRNLEFKTTLSEVSTGWIKTDPMRLNQILRNLLGNAFKFTEKGRVEFEISTEIAPGGMEEVIFQVRDTGVGIELDKQEAIFEVFKQEDGSISRKYGGSGLGLAISRKLAELLGGRLELKSEKGEGSCFKLRLPVHVPGK</sequence>
<dbReference type="AlphaFoldDB" id="A0A4Y8LS58"/>
<comment type="caution">
    <text evidence="14">The sequence shown here is derived from an EMBL/GenBank/DDBJ whole genome shotgun (WGS) entry which is preliminary data.</text>
</comment>
<dbReference type="GO" id="GO:0005524">
    <property type="term" value="F:ATP binding"/>
    <property type="evidence" value="ECO:0007669"/>
    <property type="project" value="UniProtKB-KW"/>
</dbReference>
<dbReference type="CDD" id="cd16922">
    <property type="entry name" value="HATPase_EvgS-ArcB-TorS-like"/>
    <property type="match status" value="1"/>
</dbReference>
<dbReference type="EMBL" id="SOMN01000032">
    <property type="protein sequence ID" value="TFE23683.1"/>
    <property type="molecule type" value="Genomic_DNA"/>
</dbReference>
<keyword evidence="9" id="KW-0902">Two-component regulatory system</keyword>
<dbReference type="InterPro" id="IPR003661">
    <property type="entry name" value="HisK_dim/P_dom"/>
</dbReference>
<dbReference type="Gene3D" id="3.30.565.10">
    <property type="entry name" value="Histidine kinase-like ATPase, C-terminal domain"/>
    <property type="match status" value="1"/>
</dbReference>
<dbReference type="Proteomes" id="UP000297900">
    <property type="component" value="Unassembled WGS sequence"/>
</dbReference>
<dbReference type="RefSeq" id="WP_135153735.1">
    <property type="nucleotide sequence ID" value="NZ_SOMN01000032.1"/>
</dbReference>
<dbReference type="SUPFAM" id="SSF55874">
    <property type="entry name" value="ATPase domain of HSP90 chaperone/DNA topoisomerase II/histidine kinase"/>
    <property type="match status" value="1"/>
</dbReference>
<organism evidence="14 15">
    <name type="scientific">Cohnella luojiensis</name>
    <dbReference type="NCBI Taxonomy" id="652876"/>
    <lineage>
        <taxon>Bacteria</taxon>
        <taxon>Bacillati</taxon>
        <taxon>Bacillota</taxon>
        <taxon>Bacilli</taxon>
        <taxon>Bacillales</taxon>
        <taxon>Paenibacillaceae</taxon>
        <taxon>Cohnella</taxon>
    </lineage>
</organism>
<dbReference type="FunFam" id="3.30.565.10:FF:000010">
    <property type="entry name" value="Sensor histidine kinase RcsC"/>
    <property type="match status" value="1"/>
</dbReference>
<evidence type="ECO:0000256" key="11">
    <source>
        <dbReference type="SAM" id="Coils"/>
    </source>
</evidence>
<keyword evidence="8" id="KW-0067">ATP-binding</keyword>
<dbReference type="PANTHER" id="PTHR43711">
    <property type="entry name" value="TWO-COMPONENT HISTIDINE KINASE"/>
    <property type="match status" value="1"/>
</dbReference>
<keyword evidence="12" id="KW-0472">Membrane</keyword>
<proteinExistence type="inferred from homology"/>
<reference evidence="14 15" key="1">
    <citation type="submission" date="2019-03" db="EMBL/GenBank/DDBJ databases">
        <title>Cohnella endophytica sp. nov., a novel endophytic bacterium isolated from bark of Sonneratia apetala.</title>
        <authorList>
            <person name="Tuo L."/>
        </authorList>
    </citation>
    <scope>NUCLEOTIDE SEQUENCE [LARGE SCALE GENOMIC DNA]</scope>
    <source>
        <strain evidence="14 15">CCTCC AB 208254</strain>
    </source>
</reference>
<dbReference type="InterPro" id="IPR004358">
    <property type="entry name" value="Sig_transdc_His_kin-like_C"/>
</dbReference>
<keyword evidence="4" id="KW-0597">Phosphoprotein</keyword>
<evidence type="ECO:0000256" key="4">
    <source>
        <dbReference type="ARBA" id="ARBA00022553"/>
    </source>
</evidence>
<dbReference type="SUPFAM" id="SSF47384">
    <property type="entry name" value="Homodimeric domain of signal transducing histidine kinase"/>
    <property type="match status" value="1"/>
</dbReference>
<evidence type="ECO:0000256" key="8">
    <source>
        <dbReference type="ARBA" id="ARBA00022840"/>
    </source>
</evidence>
<keyword evidence="5" id="KW-0808">Transferase</keyword>
<dbReference type="Pfam" id="PF02518">
    <property type="entry name" value="HATPase_c"/>
    <property type="match status" value="1"/>
</dbReference>
<feature type="domain" description="Histidine kinase" evidence="13">
    <location>
        <begin position="241"/>
        <end position="463"/>
    </location>
</feature>
<feature type="transmembrane region" description="Helical" evidence="12">
    <location>
        <begin position="168"/>
        <end position="187"/>
    </location>
</feature>
<feature type="transmembrane region" description="Helical" evidence="12">
    <location>
        <begin position="69"/>
        <end position="92"/>
    </location>
</feature>
<feature type="transmembrane region" description="Helical" evidence="12">
    <location>
        <begin position="40"/>
        <end position="57"/>
    </location>
</feature>
<comment type="catalytic activity">
    <reaction evidence="1">
        <text>ATP + protein L-histidine = ADP + protein N-phospho-L-histidine.</text>
        <dbReference type="EC" id="2.7.13.3"/>
    </reaction>
</comment>
<keyword evidence="7 14" id="KW-0418">Kinase</keyword>
<feature type="coiled-coil region" evidence="11">
    <location>
        <begin position="204"/>
        <end position="234"/>
    </location>
</feature>
<dbReference type="GO" id="GO:0000155">
    <property type="term" value="F:phosphorelay sensor kinase activity"/>
    <property type="evidence" value="ECO:0007669"/>
    <property type="project" value="InterPro"/>
</dbReference>
<evidence type="ECO:0000313" key="14">
    <source>
        <dbReference type="EMBL" id="TFE23683.1"/>
    </source>
</evidence>
<dbReference type="InterPro" id="IPR036890">
    <property type="entry name" value="HATPase_C_sf"/>
</dbReference>
<dbReference type="SMART" id="SM00387">
    <property type="entry name" value="HATPase_c"/>
    <property type="match status" value="1"/>
</dbReference>
<feature type="transmembrane region" description="Helical" evidence="12">
    <location>
        <begin position="104"/>
        <end position="126"/>
    </location>
</feature>
<dbReference type="Pfam" id="PF00512">
    <property type="entry name" value="HisKA"/>
    <property type="match status" value="1"/>
</dbReference>
<dbReference type="InterPro" id="IPR036097">
    <property type="entry name" value="HisK_dim/P_sf"/>
</dbReference>
<protein>
    <recommendedName>
        <fullName evidence="10">Circadian input-output histidine kinase CikA</fullName>
        <ecNumber evidence="3">2.7.13.3</ecNumber>
    </recommendedName>
</protein>
<evidence type="ECO:0000256" key="12">
    <source>
        <dbReference type="SAM" id="Phobius"/>
    </source>
</evidence>
<dbReference type="PRINTS" id="PR00344">
    <property type="entry name" value="BCTRLSENSOR"/>
</dbReference>
<feature type="transmembrane region" description="Helical" evidence="12">
    <location>
        <begin position="7"/>
        <end position="28"/>
    </location>
</feature>
<evidence type="ECO:0000259" key="13">
    <source>
        <dbReference type="PROSITE" id="PS50109"/>
    </source>
</evidence>
<dbReference type="CDD" id="cd00082">
    <property type="entry name" value="HisKA"/>
    <property type="match status" value="1"/>
</dbReference>
<keyword evidence="15" id="KW-1185">Reference proteome</keyword>
<dbReference type="Gene3D" id="1.10.287.130">
    <property type="match status" value="1"/>
</dbReference>
<evidence type="ECO:0000256" key="3">
    <source>
        <dbReference type="ARBA" id="ARBA00012438"/>
    </source>
</evidence>
<evidence type="ECO:0000256" key="1">
    <source>
        <dbReference type="ARBA" id="ARBA00000085"/>
    </source>
</evidence>
<keyword evidence="12" id="KW-0812">Transmembrane</keyword>
<dbReference type="InterPro" id="IPR003594">
    <property type="entry name" value="HATPase_dom"/>
</dbReference>
<evidence type="ECO:0000256" key="2">
    <source>
        <dbReference type="ARBA" id="ARBA00006402"/>
    </source>
</evidence>
<dbReference type="SMART" id="SM00388">
    <property type="entry name" value="HisKA"/>
    <property type="match status" value="1"/>
</dbReference>
<dbReference type="EC" id="2.7.13.3" evidence="3"/>
<name>A0A4Y8LS58_9BACL</name>
<evidence type="ECO:0000256" key="7">
    <source>
        <dbReference type="ARBA" id="ARBA00022777"/>
    </source>
</evidence>
<keyword evidence="11" id="KW-0175">Coiled coil</keyword>
<evidence type="ECO:0000256" key="9">
    <source>
        <dbReference type="ARBA" id="ARBA00023012"/>
    </source>
</evidence>
<keyword evidence="12" id="KW-1133">Transmembrane helix</keyword>
<dbReference type="InterPro" id="IPR005467">
    <property type="entry name" value="His_kinase_dom"/>
</dbReference>
<evidence type="ECO:0000313" key="15">
    <source>
        <dbReference type="Proteomes" id="UP000297900"/>
    </source>
</evidence>
<dbReference type="OrthoDB" id="9813394at2"/>
<evidence type="ECO:0000256" key="5">
    <source>
        <dbReference type="ARBA" id="ARBA00022679"/>
    </source>
</evidence>
<dbReference type="PANTHER" id="PTHR43711:SF26">
    <property type="entry name" value="SENSOR HISTIDINE KINASE RCSC"/>
    <property type="match status" value="1"/>
</dbReference>
<accession>A0A4Y8LS58</accession>
<comment type="similarity">
    <text evidence="2">In the N-terminal section; belongs to the phytochrome family.</text>
</comment>
<dbReference type="PROSITE" id="PS50109">
    <property type="entry name" value="HIS_KIN"/>
    <property type="match status" value="1"/>
</dbReference>
<keyword evidence="6" id="KW-0547">Nucleotide-binding</keyword>